<accession>A0A509EDY9</accession>
<keyword evidence="3" id="KW-1185">Reference proteome</keyword>
<dbReference type="EMBL" id="CABFPH010000026">
    <property type="protein sequence ID" value="VUD71659.1"/>
    <property type="molecule type" value="Genomic_DNA"/>
</dbReference>
<dbReference type="AlphaFoldDB" id="A0A509EDY9"/>
<evidence type="ECO:0000313" key="3">
    <source>
        <dbReference type="Proteomes" id="UP000410984"/>
    </source>
</evidence>
<dbReference type="OrthoDB" id="7996407at2"/>
<sequence length="120" mass="13827">MQREVRYWNSRQFFRVYGRDPSAMGFPRQDAEGYYLTMGYRIRLDDGQPEDGEPSPEPSARTQPAAPIDSRDRLPATPVAAPPSPGRVSFRHFEHTGGFDGYEGRMMRNRVRPRPKDEQP</sequence>
<dbReference type="Proteomes" id="UP000410984">
    <property type="component" value="Unassembled WGS sequence"/>
</dbReference>
<evidence type="ECO:0000313" key="2">
    <source>
        <dbReference type="EMBL" id="VUD71659.1"/>
    </source>
</evidence>
<feature type="region of interest" description="Disordered" evidence="1">
    <location>
        <begin position="41"/>
        <end position="120"/>
    </location>
</feature>
<name>A0A509EDY9_9HYPH</name>
<protein>
    <submittedName>
        <fullName evidence="2">Uncharacterized protein</fullName>
    </submittedName>
</protein>
<gene>
    <name evidence="2" type="ORF">MET9862_02244</name>
</gene>
<proteinExistence type="predicted"/>
<organism evidence="2 3">
    <name type="scientific">Methylobacterium symbioticum</name>
    <dbReference type="NCBI Taxonomy" id="2584084"/>
    <lineage>
        <taxon>Bacteria</taxon>
        <taxon>Pseudomonadati</taxon>
        <taxon>Pseudomonadota</taxon>
        <taxon>Alphaproteobacteria</taxon>
        <taxon>Hyphomicrobiales</taxon>
        <taxon>Methylobacteriaceae</taxon>
        <taxon>Methylobacterium</taxon>
    </lineage>
</organism>
<reference evidence="2 3" key="1">
    <citation type="submission" date="2019-06" db="EMBL/GenBank/DDBJ databases">
        <authorList>
            <person name="Rodrigo-Torres L."/>
            <person name="Arahal R. D."/>
            <person name="Lucena T."/>
        </authorList>
    </citation>
    <scope>NUCLEOTIDE SEQUENCE [LARGE SCALE GENOMIC DNA]</scope>
    <source>
        <strain evidence="2 3">SB0023/3</strain>
    </source>
</reference>
<feature type="compositionally biased region" description="Basic and acidic residues" evidence="1">
    <location>
        <begin position="91"/>
        <end position="106"/>
    </location>
</feature>
<evidence type="ECO:0000256" key="1">
    <source>
        <dbReference type="SAM" id="MobiDB-lite"/>
    </source>
</evidence>
<dbReference type="RefSeq" id="WP_142583039.1">
    <property type="nucleotide sequence ID" value="NZ_CABFPH010000026.1"/>
</dbReference>